<name>A0A8J4FF12_9CHLO</name>
<reference evidence="2" key="1">
    <citation type="journal article" date="2021" name="Proc. Natl. Acad. Sci. U.S.A.">
        <title>Three genomes in the algal genus Volvox reveal the fate of a haploid sex-determining region after a transition to homothallism.</title>
        <authorList>
            <person name="Yamamoto K."/>
            <person name="Hamaji T."/>
            <person name="Kawai-Toyooka H."/>
            <person name="Matsuzaki R."/>
            <person name="Takahashi F."/>
            <person name="Nishimura Y."/>
            <person name="Kawachi M."/>
            <person name="Noguchi H."/>
            <person name="Minakuchi Y."/>
            <person name="Umen J.G."/>
            <person name="Toyoda A."/>
            <person name="Nozaki H."/>
        </authorList>
    </citation>
    <scope>NUCLEOTIDE SEQUENCE</scope>
    <source>
        <strain evidence="2">NIES-3786</strain>
    </source>
</reference>
<comment type="caution">
    <text evidence="2">The sequence shown here is derived from an EMBL/GenBank/DDBJ whole genome shotgun (WGS) entry which is preliminary data.</text>
</comment>
<keyword evidence="3" id="KW-1185">Reference proteome</keyword>
<organism evidence="2 3">
    <name type="scientific">Volvox reticuliferus</name>
    <dbReference type="NCBI Taxonomy" id="1737510"/>
    <lineage>
        <taxon>Eukaryota</taxon>
        <taxon>Viridiplantae</taxon>
        <taxon>Chlorophyta</taxon>
        <taxon>core chlorophytes</taxon>
        <taxon>Chlorophyceae</taxon>
        <taxon>CS clade</taxon>
        <taxon>Chlamydomonadales</taxon>
        <taxon>Volvocaceae</taxon>
        <taxon>Volvox</taxon>
    </lineage>
</organism>
<gene>
    <name evidence="2" type="ORF">Vretifemale_315</name>
</gene>
<feature type="compositionally biased region" description="Low complexity" evidence="1">
    <location>
        <begin position="91"/>
        <end position="102"/>
    </location>
</feature>
<feature type="non-terminal residue" evidence="2">
    <location>
        <position position="1"/>
    </location>
</feature>
<feature type="region of interest" description="Disordered" evidence="1">
    <location>
        <begin position="91"/>
        <end position="116"/>
    </location>
</feature>
<accession>A0A8J4FF12</accession>
<dbReference type="AlphaFoldDB" id="A0A8J4FF12"/>
<evidence type="ECO:0000256" key="1">
    <source>
        <dbReference type="SAM" id="MobiDB-lite"/>
    </source>
</evidence>
<sequence length="116" mass="12174">RAQQHARLHAFLCGVQPLPGAVPLPVLISHKVPLLAVAASPAQVQTHAWFPQGERQRHAVSPPGPPPSVWRSRGYARHYLPLQPAVPLQAPPSGSSLLASSCAPPPTAAALQVDSS</sequence>
<feature type="region of interest" description="Disordered" evidence="1">
    <location>
        <begin position="51"/>
        <end position="70"/>
    </location>
</feature>
<protein>
    <submittedName>
        <fullName evidence="2">Uncharacterized protein</fullName>
    </submittedName>
</protein>
<evidence type="ECO:0000313" key="3">
    <source>
        <dbReference type="Proteomes" id="UP000747110"/>
    </source>
</evidence>
<feature type="non-terminal residue" evidence="2">
    <location>
        <position position="116"/>
    </location>
</feature>
<proteinExistence type="predicted"/>
<dbReference type="EMBL" id="BNCP01000001">
    <property type="protein sequence ID" value="GIL69350.1"/>
    <property type="molecule type" value="Genomic_DNA"/>
</dbReference>
<evidence type="ECO:0000313" key="2">
    <source>
        <dbReference type="EMBL" id="GIL69350.1"/>
    </source>
</evidence>
<dbReference type="Proteomes" id="UP000747110">
    <property type="component" value="Unassembled WGS sequence"/>
</dbReference>